<dbReference type="EMBL" id="KZ997958">
    <property type="protein sequence ID" value="RKO86731.1"/>
    <property type="molecule type" value="Genomic_DNA"/>
</dbReference>
<accession>A0A4P9W367</accession>
<evidence type="ECO:0000256" key="1">
    <source>
        <dbReference type="SAM" id="MobiDB-lite"/>
    </source>
</evidence>
<protein>
    <submittedName>
        <fullName evidence="2">Uncharacterized protein</fullName>
    </submittedName>
</protein>
<proteinExistence type="predicted"/>
<reference evidence="3" key="1">
    <citation type="journal article" date="2018" name="Nat. Microbiol.">
        <title>Leveraging single-cell genomics to expand the fungal tree of life.</title>
        <authorList>
            <person name="Ahrendt S.R."/>
            <person name="Quandt C.A."/>
            <person name="Ciobanu D."/>
            <person name="Clum A."/>
            <person name="Salamov A."/>
            <person name="Andreopoulos B."/>
            <person name="Cheng J.F."/>
            <person name="Woyke T."/>
            <person name="Pelin A."/>
            <person name="Henrissat B."/>
            <person name="Reynolds N.K."/>
            <person name="Benny G.L."/>
            <person name="Smith M.E."/>
            <person name="James T.Y."/>
            <person name="Grigoriev I.V."/>
        </authorList>
    </citation>
    <scope>NUCLEOTIDE SEQUENCE [LARGE SCALE GENOMIC DNA]</scope>
</reference>
<organism evidence="2 3">
    <name type="scientific">Blyttiomyces helicus</name>
    <dbReference type="NCBI Taxonomy" id="388810"/>
    <lineage>
        <taxon>Eukaryota</taxon>
        <taxon>Fungi</taxon>
        <taxon>Fungi incertae sedis</taxon>
        <taxon>Chytridiomycota</taxon>
        <taxon>Chytridiomycota incertae sedis</taxon>
        <taxon>Chytridiomycetes</taxon>
        <taxon>Chytridiomycetes incertae sedis</taxon>
        <taxon>Blyttiomyces</taxon>
    </lineage>
</organism>
<feature type="compositionally biased region" description="Basic and acidic residues" evidence="1">
    <location>
        <begin position="157"/>
        <end position="186"/>
    </location>
</feature>
<dbReference type="Proteomes" id="UP000269721">
    <property type="component" value="Unassembled WGS sequence"/>
</dbReference>
<gene>
    <name evidence="2" type="ORF">BDK51DRAFT_37837</name>
</gene>
<keyword evidence="3" id="KW-1185">Reference proteome</keyword>
<evidence type="ECO:0000313" key="2">
    <source>
        <dbReference type="EMBL" id="RKO86731.1"/>
    </source>
</evidence>
<evidence type="ECO:0000313" key="3">
    <source>
        <dbReference type="Proteomes" id="UP000269721"/>
    </source>
</evidence>
<dbReference type="AlphaFoldDB" id="A0A4P9W367"/>
<feature type="region of interest" description="Disordered" evidence="1">
    <location>
        <begin position="157"/>
        <end position="191"/>
    </location>
</feature>
<name>A0A4P9W367_9FUNG</name>
<feature type="region of interest" description="Disordered" evidence="1">
    <location>
        <begin position="40"/>
        <end position="120"/>
    </location>
</feature>
<feature type="compositionally biased region" description="Basic and acidic residues" evidence="1">
    <location>
        <begin position="54"/>
        <end position="69"/>
    </location>
</feature>
<sequence length="335" mass="37455">MKRQAQAQQRLEHRGKGAGVGWASGGDFFFWPTPVGPVPVPRDRSRSDPICAGRPDHNADNKTFDDAARPRTQPQAADLGDLAPDGQACLTKKPPGRPDERRFNPVLRRAAPRRSTHCEPRDLLPAKSFSLAPLRGAELERERAPVFRADRIADFRSVHDPPPADRLDEPVDAPPHERAYRPDRRAPSCGRYVGPPRSAATAYPADPIDDACQRWAGSYSEFRGEPIEALACMDGAWKEYEDVVPFLLNHRTEGLSAKAILLAARPDAFSYMSAVWASDGAHLETLQILYAADHRLHENEARQKAVPDYRTPNWRGDDRRILLCVEFLCKMHGIH</sequence>